<protein>
    <submittedName>
        <fullName evidence="1">Protein P60</fullName>
    </submittedName>
</protein>
<reference evidence="1" key="1">
    <citation type="journal article" date="2013" name="Environ. Microbiol.">
        <title>Microbiota from the distal guts of lean and obese adolescents exhibit partial functional redundancy besides clear differences in community structure.</title>
        <authorList>
            <person name="Ferrer M."/>
            <person name="Ruiz A."/>
            <person name="Lanza F."/>
            <person name="Haange S.B."/>
            <person name="Oberbach A."/>
            <person name="Till H."/>
            <person name="Bargiela R."/>
            <person name="Campoy C."/>
            <person name="Segura M.T."/>
            <person name="Richter M."/>
            <person name="von Bergen M."/>
            <person name="Seifert J."/>
            <person name="Suarez A."/>
        </authorList>
    </citation>
    <scope>NUCLEOTIDE SEQUENCE</scope>
</reference>
<gene>
    <name evidence="1" type="ORF">LEA_06907</name>
</gene>
<comment type="caution">
    <text evidence="1">The sequence shown here is derived from an EMBL/GenBank/DDBJ whole genome shotgun (WGS) entry which is preliminary data.</text>
</comment>
<evidence type="ECO:0000313" key="1">
    <source>
        <dbReference type="EMBL" id="EKC72114.1"/>
    </source>
</evidence>
<sequence>MFYVELVNQYLTVPQVSGELAQKVMNEALKYQGWKYVYGVAIPTLLLTVRD</sequence>
<organism evidence="1">
    <name type="scientific">human gut metagenome</name>
    <dbReference type="NCBI Taxonomy" id="408170"/>
    <lineage>
        <taxon>unclassified sequences</taxon>
        <taxon>metagenomes</taxon>
        <taxon>organismal metagenomes</taxon>
    </lineage>
</organism>
<accession>K1TX13</accession>
<dbReference type="EMBL" id="AJWY01004532">
    <property type="protein sequence ID" value="EKC72114.1"/>
    <property type="molecule type" value="Genomic_DNA"/>
</dbReference>
<name>K1TX13_9ZZZZ</name>
<dbReference type="AlphaFoldDB" id="K1TX13"/>
<proteinExistence type="predicted"/>